<dbReference type="Gene3D" id="1.25.10.10">
    <property type="entry name" value="Leucine-rich Repeat Variant"/>
    <property type="match status" value="1"/>
</dbReference>
<evidence type="ECO:0000259" key="5">
    <source>
        <dbReference type="Pfam" id="PF01602"/>
    </source>
</evidence>
<dbReference type="EMBL" id="CM007647">
    <property type="protein sequence ID" value="ONL92815.1"/>
    <property type="molecule type" value="Genomic_DNA"/>
</dbReference>
<dbReference type="InterPro" id="IPR050840">
    <property type="entry name" value="Adaptor_Complx_Large_Subunit"/>
</dbReference>
<protein>
    <submittedName>
        <fullName evidence="6">AP-2 complex subunit alpha-2</fullName>
    </submittedName>
</protein>
<reference evidence="6" key="1">
    <citation type="submission" date="2015-12" db="EMBL/GenBank/DDBJ databases">
        <title>Update maize B73 reference genome by single molecule sequencing technologies.</title>
        <authorList>
            <consortium name="Maize Genome Sequencing Project"/>
            <person name="Ware D."/>
        </authorList>
    </citation>
    <scope>NUCLEOTIDE SEQUENCE [LARGE SCALE GENOMIC DNA]</scope>
    <source>
        <tissue evidence="6">Seedling</tissue>
    </source>
</reference>
<proteinExistence type="predicted"/>
<dbReference type="AlphaFoldDB" id="A0A1D6JKZ7"/>
<keyword evidence="3" id="KW-0653">Protein transport</keyword>
<evidence type="ECO:0000256" key="2">
    <source>
        <dbReference type="ARBA" id="ARBA00022448"/>
    </source>
</evidence>
<evidence type="ECO:0000256" key="3">
    <source>
        <dbReference type="ARBA" id="ARBA00022927"/>
    </source>
</evidence>
<gene>
    <name evidence="6" type="ORF">ZEAMMB73_Zm00001d027333</name>
</gene>
<dbReference type="GO" id="GO:0016192">
    <property type="term" value="P:vesicle-mediated transport"/>
    <property type="evidence" value="ECO:0007669"/>
    <property type="project" value="InterPro"/>
</dbReference>
<dbReference type="GO" id="GO:0012505">
    <property type="term" value="C:endomembrane system"/>
    <property type="evidence" value="ECO:0007669"/>
    <property type="project" value="UniProtKB-SubCell"/>
</dbReference>
<dbReference type="InterPro" id="IPR011989">
    <property type="entry name" value="ARM-like"/>
</dbReference>
<keyword evidence="4" id="KW-0472">Membrane</keyword>
<dbReference type="SUPFAM" id="SSF48371">
    <property type="entry name" value="ARM repeat"/>
    <property type="match status" value="1"/>
</dbReference>
<feature type="domain" description="Clathrin/coatomer adaptor adaptin-like N-terminal" evidence="5">
    <location>
        <begin position="1"/>
        <end position="197"/>
    </location>
</feature>
<comment type="subcellular location">
    <subcellularLocation>
        <location evidence="1">Endomembrane system</location>
    </subcellularLocation>
</comment>
<evidence type="ECO:0000256" key="1">
    <source>
        <dbReference type="ARBA" id="ARBA00004308"/>
    </source>
</evidence>
<dbReference type="InterPro" id="IPR016024">
    <property type="entry name" value="ARM-type_fold"/>
</dbReference>
<dbReference type="GO" id="GO:0030117">
    <property type="term" value="C:membrane coat"/>
    <property type="evidence" value="ECO:0007669"/>
    <property type="project" value="InterPro"/>
</dbReference>
<evidence type="ECO:0000256" key="4">
    <source>
        <dbReference type="ARBA" id="ARBA00023136"/>
    </source>
</evidence>
<organism evidence="6">
    <name type="scientific">Zea mays</name>
    <name type="common">Maize</name>
    <dbReference type="NCBI Taxonomy" id="4577"/>
    <lineage>
        <taxon>Eukaryota</taxon>
        <taxon>Viridiplantae</taxon>
        <taxon>Streptophyta</taxon>
        <taxon>Embryophyta</taxon>
        <taxon>Tracheophyta</taxon>
        <taxon>Spermatophyta</taxon>
        <taxon>Magnoliopsida</taxon>
        <taxon>Liliopsida</taxon>
        <taxon>Poales</taxon>
        <taxon>Poaceae</taxon>
        <taxon>PACMAD clade</taxon>
        <taxon>Panicoideae</taxon>
        <taxon>Andropogonodae</taxon>
        <taxon>Andropogoneae</taxon>
        <taxon>Tripsacinae</taxon>
        <taxon>Zea</taxon>
    </lineage>
</organism>
<keyword evidence="2" id="KW-0813">Transport</keyword>
<name>A0A1D6JKZ7_MAIZE</name>
<dbReference type="PANTHER" id="PTHR22780">
    <property type="entry name" value="ADAPTIN, ALPHA/GAMMA/EPSILON"/>
    <property type="match status" value="1"/>
</dbReference>
<dbReference type="GO" id="GO:0006886">
    <property type="term" value="P:intracellular protein transport"/>
    <property type="evidence" value="ECO:0007669"/>
    <property type="project" value="InterPro"/>
</dbReference>
<evidence type="ECO:0000313" key="6">
    <source>
        <dbReference type="EMBL" id="ONL92815.1"/>
    </source>
</evidence>
<accession>A0A1D6JKZ7</accession>
<dbReference type="InterPro" id="IPR002553">
    <property type="entry name" value="Clathrin/coatomer_adapt-like_N"/>
</dbReference>
<dbReference type="Pfam" id="PF01602">
    <property type="entry name" value="Adaptin_N"/>
    <property type="match status" value="1"/>
</dbReference>
<sequence>MCDVTNAKEIVEELLQYLDTAEFAMREELSLKAAILAEKFAPQLLCRYVDVILQLIDKAGDFVSDDIWYRVVQFVTNNEDLQSYAATKAREYLDKPALHETIQVSAYLLGEYGHLLARRPGCSPKELFAIINDKLPTVSASTVAILLSTYAKILMHTQPPDVGLQQQILTILYSRYESYIDVEIQQRAVEYFELSRKGPALADVLAEMPKFPEPSLHC</sequence>